<comment type="caution">
    <text evidence="1">The sequence shown here is derived from an EMBL/GenBank/DDBJ whole genome shotgun (WGS) entry which is preliminary data.</text>
</comment>
<reference evidence="2" key="1">
    <citation type="submission" date="2014-03" db="EMBL/GenBank/DDBJ databases">
        <title>The Genome Sequence of Puccinia striiformis f. sp. tritici PST-78.</title>
        <authorList>
            <consortium name="The Broad Institute Genome Sequencing Platform"/>
            <person name="Cuomo C."/>
            <person name="Hulbert S."/>
            <person name="Chen X."/>
            <person name="Walker B."/>
            <person name="Young S.K."/>
            <person name="Zeng Q."/>
            <person name="Gargeya S."/>
            <person name="Fitzgerald M."/>
            <person name="Haas B."/>
            <person name="Abouelleil A."/>
            <person name="Alvarado L."/>
            <person name="Arachchi H.M."/>
            <person name="Berlin A.M."/>
            <person name="Chapman S.B."/>
            <person name="Goldberg J."/>
            <person name="Griggs A."/>
            <person name="Gujja S."/>
            <person name="Hansen M."/>
            <person name="Howarth C."/>
            <person name="Imamovic A."/>
            <person name="Larimer J."/>
            <person name="McCowan C."/>
            <person name="Montmayeur A."/>
            <person name="Murphy C."/>
            <person name="Neiman D."/>
            <person name="Pearson M."/>
            <person name="Priest M."/>
            <person name="Roberts A."/>
            <person name="Saif S."/>
            <person name="Shea T."/>
            <person name="Sisk P."/>
            <person name="Sykes S."/>
            <person name="Wortman J."/>
            <person name="Nusbaum C."/>
            <person name="Birren B."/>
        </authorList>
    </citation>
    <scope>NUCLEOTIDE SEQUENCE [LARGE SCALE GENOMIC DNA]</scope>
    <source>
        <strain evidence="2">race PST-78</strain>
    </source>
</reference>
<accession>A0A0L0VU73</accession>
<name>A0A0L0VU73_9BASI</name>
<protein>
    <submittedName>
        <fullName evidence="1">Uncharacterized protein</fullName>
    </submittedName>
</protein>
<sequence>MGEDTFTGSEEYASGANRVPHNLGEANHGSLKAAAWLIRYKVYYTIALTPLWTRPDADVGTTEDQTCITLLLQLTTLLLEITQFLTVPAIKVKDLKELVDLKVMARRTKPAEPTPNSALL</sequence>
<dbReference type="STRING" id="1165861.A0A0L0VU73"/>
<organism evidence="1 2">
    <name type="scientific">Puccinia striiformis f. sp. tritici PST-78</name>
    <dbReference type="NCBI Taxonomy" id="1165861"/>
    <lineage>
        <taxon>Eukaryota</taxon>
        <taxon>Fungi</taxon>
        <taxon>Dikarya</taxon>
        <taxon>Basidiomycota</taxon>
        <taxon>Pucciniomycotina</taxon>
        <taxon>Pucciniomycetes</taxon>
        <taxon>Pucciniales</taxon>
        <taxon>Pucciniaceae</taxon>
        <taxon>Puccinia</taxon>
    </lineage>
</organism>
<dbReference type="EMBL" id="AJIL01000021">
    <property type="protein sequence ID" value="KNF02838.1"/>
    <property type="molecule type" value="Genomic_DNA"/>
</dbReference>
<dbReference type="AlphaFoldDB" id="A0A0L0VU73"/>
<evidence type="ECO:0000313" key="2">
    <source>
        <dbReference type="Proteomes" id="UP000054564"/>
    </source>
</evidence>
<evidence type="ECO:0000313" key="1">
    <source>
        <dbReference type="EMBL" id="KNF02838.1"/>
    </source>
</evidence>
<gene>
    <name evidence="1" type="ORF">PSTG_04123</name>
</gene>
<dbReference type="Proteomes" id="UP000054564">
    <property type="component" value="Unassembled WGS sequence"/>
</dbReference>
<keyword evidence="2" id="KW-1185">Reference proteome</keyword>
<proteinExistence type="predicted"/>